<dbReference type="PANTHER" id="PTHR30015:SF7">
    <property type="entry name" value="TYPE IV METHYL-DIRECTED RESTRICTION ENZYME ECOKMRR"/>
    <property type="match status" value="1"/>
</dbReference>
<keyword evidence="3" id="KW-1185">Reference proteome</keyword>
<dbReference type="GO" id="GO:0015666">
    <property type="term" value="F:restriction endodeoxyribonuclease activity"/>
    <property type="evidence" value="ECO:0007669"/>
    <property type="project" value="TreeGrafter"/>
</dbReference>
<protein>
    <recommendedName>
        <fullName evidence="1">Restriction endonuclease type IV Mrr domain-containing protein</fullName>
    </recommendedName>
</protein>
<dbReference type="SUPFAM" id="SSF52980">
    <property type="entry name" value="Restriction endonuclease-like"/>
    <property type="match status" value="1"/>
</dbReference>
<dbReference type="RefSeq" id="WP_259055782.1">
    <property type="nucleotide sequence ID" value="NZ_JANUCT010000012.1"/>
</dbReference>
<dbReference type="GO" id="GO:0003677">
    <property type="term" value="F:DNA binding"/>
    <property type="evidence" value="ECO:0007669"/>
    <property type="project" value="InterPro"/>
</dbReference>
<dbReference type="Gene3D" id="3.30.65.10">
    <property type="entry name" value="Bacterial Topoisomerase I, domain 1"/>
    <property type="match status" value="1"/>
</dbReference>
<name>A0AAE3L211_9GAMM</name>
<dbReference type="InterPro" id="IPR011335">
    <property type="entry name" value="Restrct_endonuc-II-like"/>
</dbReference>
<dbReference type="Pfam" id="PF04471">
    <property type="entry name" value="Mrr_cat"/>
    <property type="match status" value="1"/>
</dbReference>
<evidence type="ECO:0000259" key="1">
    <source>
        <dbReference type="Pfam" id="PF04471"/>
    </source>
</evidence>
<feature type="domain" description="Restriction endonuclease type IV Mrr" evidence="1">
    <location>
        <begin position="1"/>
        <end position="108"/>
    </location>
</feature>
<dbReference type="InterPro" id="IPR052906">
    <property type="entry name" value="Type_IV_Methyl-Rstrct_Enzyme"/>
</dbReference>
<dbReference type="Gene3D" id="3.40.1350.10">
    <property type="match status" value="1"/>
</dbReference>
<gene>
    <name evidence="2" type="ORF">J2T55_001838</name>
</gene>
<dbReference type="InterPro" id="IPR007560">
    <property type="entry name" value="Restrct_endonuc_IV_Mrr"/>
</dbReference>
<dbReference type="EMBL" id="JANUCT010000012">
    <property type="protein sequence ID" value="MCS3903806.1"/>
    <property type="molecule type" value="Genomic_DNA"/>
</dbReference>
<evidence type="ECO:0000313" key="3">
    <source>
        <dbReference type="Proteomes" id="UP001204445"/>
    </source>
</evidence>
<proteinExistence type="predicted"/>
<dbReference type="AlphaFoldDB" id="A0AAE3L211"/>
<dbReference type="Proteomes" id="UP001204445">
    <property type="component" value="Unassembled WGS sequence"/>
</dbReference>
<reference evidence="2" key="1">
    <citation type="submission" date="2022-08" db="EMBL/GenBank/DDBJ databases">
        <title>Genomic Encyclopedia of Type Strains, Phase III (KMG-III): the genomes of soil and plant-associated and newly described type strains.</title>
        <authorList>
            <person name="Whitman W."/>
        </authorList>
    </citation>
    <scope>NUCLEOTIDE SEQUENCE</scope>
    <source>
        <strain evidence="2">HMT 1</strain>
    </source>
</reference>
<dbReference type="GO" id="GO:0009307">
    <property type="term" value="P:DNA restriction-modification system"/>
    <property type="evidence" value="ECO:0007669"/>
    <property type="project" value="InterPro"/>
</dbReference>
<comment type="caution">
    <text evidence="2">The sequence shown here is derived from an EMBL/GenBank/DDBJ whole genome shotgun (WGS) entry which is preliminary data.</text>
</comment>
<sequence>MHWRDFERYLIEAYRRQGYQVLQNPFGVDAGVDLVLRRALEKDYVQFKHWDSRRLGVSVVRELYACVTAGQADGGFVVASGHFSRAAKSFAAATPVQLVDGAQLVQLIGPVCADIEQNLLRPAAAEAIDPLHDAPECPVCGRSMVRRRARGRYAGSQFWGCAAFPACQGPGIWIEDGALKHGLNRRKLELHL</sequence>
<accession>A0AAE3L211</accession>
<dbReference type="InterPro" id="IPR011856">
    <property type="entry name" value="tRNA_endonuc-like_dom_sf"/>
</dbReference>
<organism evidence="2 3">
    <name type="scientific">Methylohalomonas lacus</name>
    <dbReference type="NCBI Taxonomy" id="398773"/>
    <lineage>
        <taxon>Bacteria</taxon>
        <taxon>Pseudomonadati</taxon>
        <taxon>Pseudomonadota</taxon>
        <taxon>Gammaproteobacteria</taxon>
        <taxon>Methylohalomonadales</taxon>
        <taxon>Methylohalomonadaceae</taxon>
        <taxon>Methylohalomonas</taxon>
    </lineage>
</organism>
<dbReference type="PANTHER" id="PTHR30015">
    <property type="entry name" value="MRR RESTRICTION SYSTEM PROTEIN"/>
    <property type="match status" value="1"/>
</dbReference>
<evidence type="ECO:0000313" key="2">
    <source>
        <dbReference type="EMBL" id="MCS3903806.1"/>
    </source>
</evidence>